<evidence type="ECO:0000313" key="4">
    <source>
        <dbReference type="Proteomes" id="UP000275137"/>
    </source>
</evidence>
<dbReference type="Gene3D" id="3.10.450.40">
    <property type="match status" value="2"/>
</dbReference>
<keyword evidence="4" id="KW-1185">Reference proteome</keyword>
<dbReference type="InterPro" id="IPR025711">
    <property type="entry name" value="PepSY"/>
</dbReference>
<evidence type="ECO:0000256" key="1">
    <source>
        <dbReference type="SAM" id="MobiDB-lite"/>
    </source>
</evidence>
<dbReference type="Pfam" id="PF03413">
    <property type="entry name" value="PepSY"/>
    <property type="match status" value="2"/>
</dbReference>
<comment type="caution">
    <text evidence="3">The sequence shown here is derived from an EMBL/GenBank/DDBJ whole genome shotgun (WGS) entry which is preliminary data.</text>
</comment>
<proteinExistence type="predicted"/>
<protein>
    <submittedName>
        <fullName evidence="3">Peptidase M4</fullName>
    </submittedName>
</protein>
<dbReference type="AlphaFoldDB" id="A0A3N0UXU2"/>
<name>A0A3N0UXU2_9PROT</name>
<sequence>MLALSVTSALALSACSNGTSDTATDKHAGKFETCMQAALAERPGNVLTVEAEIENGKPIYEFDIAAADGKEWEVECDAASGKVVELEEEVAIDDPRFVEKAKVSLDDAKAAALAVHAGEIIETEYAIEADGGASYEFDIKLADGSEMEVEIDAETGKLEEEPELEVYQIGEEK</sequence>
<reference evidence="3 4" key="1">
    <citation type="submission" date="2018-10" db="EMBL/GenBank/DDBJ databases">
        <authorList>
            <person name="Chen W.-M."/>
        </authorList>
    </citation>
    <scope>NUCLEOTIDE SEQUENCE [LARGE SCALE GENOMIC DNA]</scope>
    <source>
        <strain evidence="3 4">H-5</strain>
    </source>
</reference>
<evidence type="ECO:0000313" key="3">
    <source>
        <dbReference type="EMBL" id="ROH85379.1"/>
    </source>
</evidence>
<gene>
    <name evidence="3" type="ORF">ED236_10685</name>
</gene>
<evidence type="ECO:0000259" key="2">
    <source>
        <dbReference type="Pfam" id="PF03413"/>
    </source>
</evidence>
<dbReference type="Proteomes" id="UP000275137">
    <property type="component" value="Unassembled WGS sequence"/>
</dbReference>
<accession>A0A3N0UXU2</accession>
<feature type="domain" description="PepSY" evidence="2">
    <location>
        <begin position="102"/>
        <end position="159"/>
    </location>
</feature>
<feature type="domain" description="PepSY" evidence="2">
    <location>
        <begin position="32"/>
        <end position="85"/>
    </location>
</feature>
<dbReference type="EMBL" id="RJVP01000006">
    <property type="protein sequence ID" value="ROH85379.1"/>
    <property type="molecule type" value="Genomic_DNA"/>
</dbReference>
<feature type="region of interest" description="Disordered" evidence="1">
    <location>
        <begin position="153"/>
        <end position="173"/>
    </location>
</feature>
<organism evidence="3 4">
    <name type="scientific">Pseudomethylobacillus aquaticus</name>
    <dbReference type="NCBI Taxonomy" id="2676064"/>
    <lineage>
        <taxon>Bacteria</taxon>
        <taxon>Pseudomonadati</taxon>
        <taxon>Pseudomonadota</taxon>
        <taxon>Betaproteobacteria</taxon>
        <taxon>Nitrosomonadales</taxon>
        <taxon>Methylophilaceae</taxon>
        <taxon>Pseudomethylobacillus</taxon>
    </lineage>
</organism>